<dbReference type="Proteomes" id="UP001164472">
    <property type="component" value="Chromosome"/>
</dbReference>
<dbReference type="KEGG" id="asem:NNL22_08675"/>
<protein>
    <submittedName>
        <fullName evidence="1">Uncharacterized protein</fullName>
    </submittedName>
</protein>
<dbReference type="AlphaFoldDB" id="A0A9E8KKW6"/>
<keyword evidence="2" id="KW-1185">Reference proteome</keyword>
<proteinExistence type="predicted"/>
<evidence type="ECO:0000313" key="1">
    <source>
        <dbReference type="EMBL" id="UZW76641.1"/>
    </source>
</evidence>
<name>A0A9E8KKW6_9ALTE</name>
<dbReference type="EMBL" id="CP101527">
    <property type="protein sequence ID" value="UZW76641.1"/>
    <property type="molecule type" value="Genomic_DNA"/>
</dbReference>
<dbReference type="RefSeq" id="WP_251812419.1">
    <property type="nucleotide sequence ID" value="NZ_CP101527.1"/>
</dbReference>
<reference evidence="1" key="1">
    <citation type="submission" date="2022-07" db="EMBL/GenBank/DDBJ databases">
        <title>Alkalimarinus sp. nov., isolated from gut of a Alitta virens.</title>
        <authorList>
            <person name="Yang A.I."/>
            <person name="Shin N.-R."/>
        </authorList>
    </citation>
    <scope>NUCLEOTIDE SEQUENCE</scope>
    <source>
        <strain evidence="1">FA028</strain>
    </source>
</reference>
<accession>A0A9E8KKW6</accession>
<sequence>MTILESPLMPINSKKRCIQLLAWWVIWGCTMFVQSSNAKSVQTSHANDITCNARDAHTLKSLSALLTSQKNIPFEVVDQERYQHAKALFSGLFNMPETESKTLPVAELPDSLNALAQAAGFCQQWLRVTHMKQEHLVLLLMERTETAKGQGAYLFAMNRPLKFVIQAPHQYFDYKTGHLALQLFFEQNLRAIALNTVHRKQTDQSDLAHQANSLFSAFAEALPHQNSERYLLQIHGFGKKNRETEAGRLADIILSNGSRSPSTFLTHAQTRMNQATDFKTYLYGADINELGGTRNSSLAILANHNQQRHFIHMELSAEARKELRRSYPLREALWSSWPQ</sequence>
<evidence type="ECO:0000313" key="2">
    <source>
        <dbReference type="Proteomes" id="UP001164472"/>
    </source>
</evidence>
<organism evidence="1 2">
    <name type="scientific">Alkalimarinus sediminis</name>
    <dbReference type="NCBI Taxonomy" id="1632866"/>
    <lineage>
        <taxon>Bacteria</taxon>
        <taxon>Pseudomonadati</taxon>
        <taxon>Pseudomonadota</taxon>
        <taxon>Gammaproteobacteria</taxon>
        <taxon>Alteromonadales</taxon>
        <taxon>Alteromonadaceae</taxon>
        <taxon>Alkalimarinus</taxon>
    </lineage>
</organism>
<gene>
    <name evidence="1" type="ORF">NNL22_08675</name>
</gene>